<gene>
    <name evidence="1" type="ORF">VW35_16075</name>
</gene>
<dbReference type="STRING" id="361041.VW35_16075"/>
<accession>A0A0F5L448</accession>
<evidence type="ECO:0008006" key="3">
    <source>
        <dbReference type="Google" id="ProtNLM"/>
    </source>
</evidence>
<dbReference type="AlphaFoldDB" id="A0A0F5L448"/>
<dbReference type="Proteomes" id="UP000033514">
    <property type="component" value="Unassembled WGS sequence"/>
</dbReference>
<dbReference type="RefSeq" id="WP_046144107.1">
    <property type="nucleotide sequence ID" value="NZ_LAJG01000034.1"/>
</dbReference>
<protein>
    <recommendedName>
        <fullName evidence="3">Short-chain dehydrogenase</fullName>
    </recommendedName>
</protein>
<dbReference type="Pfam" id="PF00106">
    <property type="entry name" value="adh_short"/>
    <property type="match status" value="1"/>
</dbReference>
<dbReference type="Gene3D" id="3.40.50.720">
    <property type="entry name" value="NAD(P)-binding Rossmann-like Domain"/>
    <property type="match status" value="1"/>
</dbReference>
<reference evidence="1 2" key="1">
    <citation type="submission" date="2015-03" db="EMBL/GenBank/DDBJ databases">
        <authorList>
            <person name="Hassan Y.I."/>
            <person name="Lepp D."/>
            <person name="Zhou T."/>
        </authorList>
    </citation>
    <scope>NUCLEOTIDE SEQUENCE [LARGE SCALE GENOMIC DNA]</scope>
    <source>
        <strain evidence="1 2">GH2-10</strain>
    </source>
</reference>
<dbReference type="SUPFAM" id="SSF51735">
    <property type="entry name" value="NAD(P)-binding Rossmann-fold domains"/>
    <property type="match status" value="1"/>
</dbReference>
<dbReference type="OrthoDB" id="5513072at2"/>
<proteinExistence type="predicted"/>
<dbReference type="InterPro" id="IPR036291">
    <property type="entry name" value="NAD(P)-bd_dom_sf"/>
</dbReference>
<sequence length="219" mass="22665">MSVIAIVGAGQGMGQAIGKLFGKQGHKVALLSRDPAKLEPVVAELTGAGIEAAAFRADVTDIASIKSGLSAVKQRFGAIGVLEYSPSNVTLPQVSASQITRDTLQPWIDFQLYGAIAAVAEVLPEMLERKSGTILVTTGASSVRPDKSYAPFAAAGVAMGALRNWAAALHAEVAPSGVQVGHVAIGTFIGQSAATSADAIAPLYWDLHTERDVLERVFG</sequence>
<dbReference type="EMBL" id="LAJG01000034">
    <property type="protein sequence ID" value="KKB77000.1"/>
    <property type="molecule type" value="Genomic_DNA"/>
</dbReference>
<organism evidence="1 2">
    <name type="scientific">Devosia soli</name>
    <dbReference type="NCBI Taxonomy" id="361041"/>
    <lineage>
        <taxon>Bacteria</taxon>
        <taxon>Pseudomonadati</taxon>
        <taxon>Pseudomonadota</taxon>
        <taxon>Alphaproteobacteria</taxon>
        <taxon>Hyphomicrobiales</taxon>
        <taxon>Devosiaceae</taxon>
        <taxon>Devosia</taxon>
    </lineage>
</organism>
<dbReference type="PANTHER" id="PTHR43431">
    <property type="entry name" value="OXIDOREDUCTASE, SHORT CHAIN DEHYDROGENASE/REDUCTASE FAMILY (AFU_ORTHOLOGUE AFUA_5G14000)"/>
    <property type="match status" value="1"/>
</dbReference>
<evidence type="ECO:0000313" key="1">
    <source>
        <dbReference type="EMBL" id="KKB77000.1"/>
    </source>
</evidence>
<name>A0A0F5L448_9HYPH</name>
<dbReference type="PANTHER" id="PTHR43431:SF7">
    <property type="entry name" value="OXIDOREDUCTASE, SHORT CHAIN DEHYDROGENASE_REDUCTASE FAMILY (AFU_ORTHOLOGUE AFUA_5G14000)"/>
    <property type="match status" value="1"/>
</dbReference>
<comment type="caution">
    <text evidence="1">The sequence shown here is derived from an EMBL/GenBank/DDBJ whole genome shotgun (WGS) entry which is preliminary data.</text>
</comment>
<evidence type="ECO:0000313" key="2">
    <source>
        <dbReference type="Proteomes" id="UP000033514"/>
    </source>
</evidence>
<keyword evidence="2" id="KW-1185">Reference proteome</keyword>
<dbReference type="PATRIC" id="fig|361041.3.peg.2611"/>
<dbReference type="InterPro" id="IPR002347">
    <property type="entry name" value="SDR_fam"/>
</dbReference>